<keyword evidence="5 7" id="KW-0450">Lipoyl</keyword>
<dbReference type="OrthoDB" id="9805770at2"/>
<dbReference type="Gene3D" id="2.40.50.100">
    <property type="match status" value="1"/>
</dbReference>
<sequence>MSTEVVMPQMGESIAEGTITRWLKKVGERVERDEPLFEITTDKVDAEIPAPTAGTLVEIRFKEGDTVPVGTVVAVIGGEGAGVSAPQETQKPEAAAEGVTTQSARTETATAPAPPAPQPQPNGSATAAQQPPAVESGPVTRASQTVEELRRTRSSPLVRKIAREHGIDLAQIEGTGMSGRVTKNDILSFIESGGAAAQKAAPEQQPTPTAPQPEAPSAQPVAQAPSIIEPVHAPVVQPAEGDRVEQMSVMRKKIAEHMILSKRISAHVTTVYEIDMTRVARLREQHKQSFLERHGTKLTFMPFIFQAVISAIRRYPIFNAQVSGDQIIYKRDINLGMAVALDWGLIVPVIKRADELSIAGLAKAANDLAERARAKQLKPDEVQGGTFTITNPGVFGGLFGTPIINQPQVAILGVGVIEKRPKVMTNEEGDDYIAIRTMSYFALSFDHRIIDGADAERFLGHIKQVLEAGQFSL</sequence>
<feature type="region of interest" description="Disordered" evidence="8">
    <location>
        <begin position="82"/>
        <end position="153"/>
    </location>
</feature>
<evidence type="ECO:0000259" key="10">
    <source>
        <dbReference type="PROSITE" id="PS51826"/>
    </source>
</evidence>
<comment type="similarity">
    <text evidence="2 7">Belongs to the 2-oxoacid dehydrogenase family.</text>
</comment>
<dbReference type="InterPro" id="IPR050743">
    <property type="entry name" value="2-oxoacid_DH_E2_comp"/>
</dbReference>
<evidence type="ECO:0000313" key="11">
    <source>
        <dbReference type="EMBL" id="CDM66810.1"/>
    </source>
</evidence>
<dbReference type="Pfam" id="PF00364">
    <property type="entry name" value="Biotin_lipoyl"/>
    <property type="match status" value="1"/>
</dbReference>
<comment type="subunit">
    <text evidence="3">Forms a 24-polypeptide structural core with octahedral symmetry.</text>
</comment>
<keyword evidence="4 7" id="KW-0808">Transferase</keyword>
<reference evidence="11 12" key="2">
    <citation type="submission" date="2015-01" db="EMBL/GenBank/DDBJ databases">
        <title>Complete genome sequence of Pyrinomonas methylaliphatogenes type strain K22T.</title>
        <authorList>
            <person name="Lee K.C.Y."/>
            <person name="Power J.F."/>
            <person name="Dunfield P.F."/>
            <person name="Morgan X.C."/>
            <person name="Huttenhower C."/>
            <person name="Stott M.B."/>
        </authorList>
    </citation>
    <scope>NUCLEOTIDE SEQUENCE [LARGE SCALE GENOMIC DNA]</scope>
    <source>
        <strain evidence="11 12">K22</strain>
    </source>
</reference>
<dbReference type="GO" id="GO:0031405">
    <property type="term" value="F:lipoic acid binding"/>
    <property type="evidence" value="ECO:0007669"/>
    <property type="project" value="TreeGrafter"/>
</dbReference>
<dbReference type="FunFam" id="3.30.559.10:FF:000007">
    <property type="entry name" value="Dihydrolipoamide acetyltransferase component of pyruvate dehydrogenase complex"/>
    <property type="match status" value="1"/>
</dbReference>
<dbReference type="SUPFAM" id="SSF47005">
    <property type="entry name" value="Peripheral subunit-binding domain of 2-oxo acid dehydrogenase complex"/>
    <property type="match status" value="1"/>
</dbReference>
<dbReference type="NCBIfam" id="TIGR02927">
    <property type="entry name" value="SucB_Actino"/>
    <property type="match status" value="1"/>
</dbReference>
<feature type="domain" description="Peripheral subunit-binding (PSBD)" evidence="10">
    <location>
        <begin position="153"/>
        <end position="190"/>
    </location>
</feature>
<evidence type="ECO:0000256" key="8">
    <source>
        <dbReference type="SAM" id="MobiDB-lite"/>
    </source>
</evidence>
<proteinExistence type="inferred from homology"/>
<name>A0A0B6X3C5_9BACT</name>
<dbReference type="AlphaFoldDB" id="A0A0B6X3C5"/>
<dbReference type="CDD" id="cd06849">
    <property type="entry name" value="lipoyl_domain"/>
    <property type="match status" value="1"/>
</dbReference>
<dbReference type="Proteomes" id="UP000031518">
    <property type="component" value="Unassembled WGS sequence"/>
</dbReference>
<dbReference type="InterPro" id="IPR003016">
    <property type="entry name" value="2-oxoA_DH_lipoyl-BS"/>
</dbReference>
<dbReference type="STRING" id="454194.PYK22_02848"/>
<evidence type="ECO:0000313" key="12">
    <source>
        <dbReference type="Proteomes" id="UP000031518"/>
    </source>
</evidence>
<dbReference type="PANTHER" id="PTHR43178">
    <property type="entry name" value="DIHYDROLIPOAMIDE ACETYLTRANSFERASE COMPONENT OF PYRUVATE DEHYDROGENASE COMPLEX"/>
    <property type="match status" value="1"/>
</dbReference>
<dbReference type="Gene3D" id="3.30.559.10">
    <property type="entry name" value="Chloramphenicol acetyltransferase-like domain"/>
    <property type="match status" value="1"/>
</dbReference>
<dbReference type="InterPro" id="IPR036625">
    <property type="entry name" value="E3-bd_dom_sf"/>
</dbReference>
<feature type="domain" description="Lipoyl-binding" evidence="9">
    <location>
        <begin position="2"/>
        <end position="77"/>
    </location>
</feature>
<evidence type="ECO:0000256" key="2">
    <source>
        <dbReference type="ARBA" id="ARBA00007317"/>
    </source>
</evidence>
<evidence type="ECO:0000256" key="5">
    <source>
        <dbReference type="ARBA" id="ARBA00022823"/>
    </source>
</evidence>
<reference evidence="11 12" key="1">
    <citation type="submission" date="2013-12" db="EMBL/GenBank/DDBJ databases">
        <authorList>
            <person name="Stott M."/>
        </authorList>
    </citation>
    <scope>NUCLEOTIDE SEQUENCE [LARGE SCALE GENOMIC DNA]</scope>
    <source>
        <strain evidence="11 12">K22</strain>
    </source>
</reference>
<keyword evidence="6 7" id="KW-0012">Acyltransferase</keyword>
<comment type="cofactor">
    <cofactor evidence="1 7">
        <name>(R)-lipoate</name>
        <dbReference type="ChEBI" id="CHEBI:83088"/>
    </cofactor>
</comment>
<dbReference type="PROSITE" id="PS51826">
    <property type="entry name" value="PSBD"/>
    <property type="match status" value="1"/>
</dbReference>
<protein>
    <recommendedName>
        <fullName evidence="7">Dihydrolipoamide acetyltransferase component of pyruvate dehydrogenase complex</fullName>
        <ecNumber evidence="7">2.3.1.-</ecNumber>
    </recommendedName>
</protein>
<dbReference type="EMBL" id="CBXV010000008">
    <property type="protein sequence ID" value="CDM66810.1"/>
    <property type="molecule type" value="Genomic_DNA"/>
</dbReference>
<dbReference type="InterPro" id="IPR014276">
    <property type="entry name" value="2-oxoglutarate_DH_E2"/>
</dbReference>
<dbReference type="InterPro" id="IPR001078">
    <property type="entry name" value="2-oxoacid_DH_actylTfrase"/>
</dbReference>
<dbReference type="Pfam" id="PF00198">
    <property type="entry name" value="2-oxoacid_dh"/>
    <property type="match status" value="1"/>
</dbReference>
<dbReference type="PROSITE" id="PS50968">
    <property type="entry name" value="BIOTINYL_LIPOYL"/>
    <property type="match status" value="1"/>
</dbReference>
<dbReference type="PROSITE" id="PS00189">
    <property type="entry name" value="LIPOYL"/>
    <property type="match status" value="1"/>
</dbReference>
<evidence type="ECO:0000259" key="9">
    <source>
        <dbReference type="PROSITE" id="PS50968"/>
    </source>
</evidence>
<dbReference type="InterPro" id="IPR023213">
    <property type="entry name" value="CAT-like_dom_sf"/>
</dbReference>
<dbReference type="InterPro" id="IPR000089">
    <property type="entry name" value="Biotin_lipoyl"/>
</dbReference>
<organism evidence="11 12">
    <name type="scientific">Pyrinomonas methylaliphatogenes</name>
    <dbReference type="NCBI Taxonomy" id="454194"/>
    <lineage>
        <taxon>Bacteria</taxon>
        <taxon>Pseudomonadati</taxon>
        <taxon>Acidobacteriota</taxon>
        <taxon>Blastocatellia</taxon>
        <taxon>Blastocatellales</taxon>
        <taxon>Pyrinomonadaceae</taxon>
        <taxon>Pyrinomonas</taxon>
    </lineage>
</organism>
<dbReference type="GO" id="GO:0016407">
    <property type="term" value="F:acetyltransferase activity"/>
    <property type="evidence" value="ECO:0007669"/>
    <property type="project" value="TreeGrafter"/>
</dbReference>
<dbReference type="PANTHER" id="PTHR43178:SF5">
    <property type="entry name" value="LIPOAMIDE ACYLTRANSFERASE COMPONENT OF BRANCHED-CHAIN ALPHA-KETO ACID DEHYDROGENASE COMPLEX, MITOCHONDRIAL"/>
    <property type="match status" value="1"/>
</dbReference>
<evidence type="ECO:0000256" key="1">
    <source>
        <dbReference type="ARBA" id="ARBA00001938"/>
    </source>
</evidence>
<feature type="compositionally biased region" description="Low complexity" evidence="8">
    <location>
        <begin position="195"/>
        <end position="207"/>
    </location>
</feature>
<gene>
    <name evidence="11" type="ORF">PYK22_02848</name>
</gene>
<evidence type="ECO:0000256" key="7">
    <source>
        <dbReference type="RuleBase" id="RU003423"/>
    </source>
</evidence>
<accession>A0A0B6X3C5</accession>
<dbReference type="Gene3D" id="4.10.320.10">
    <property type="entry name" value="E3-binding domain"/>
    <property type="match status" value="1"/>
</dbReference>
<dbReference type="InterPro" id="IPR011053">
    <property type="entry name" value="Single_hybrid_motif"/>
</dbReference>
<dbReference type="SUPFAM" id="SSF51230">
    <property type="entry name" value="Single hybrid motif"/>
    <property type="match status" value="1"/>
</dbReference>
<dbReference type="Pfam" id="PF02817">
    <property type="entry name" value="E3_binding"/>
    <property type="match status" value="1"/>
</dbReference>
<evidence type="ECO:0000256" key="3">
    <source>
        <dbReference type="ARBA" id="ARBA00011484"/>
    </source>
</evidence>
<feature type="region of interest" description="Disordered" evidence="8">
    <location>
        <begin position="194"/>
        <end position="222"/>
    </location>
</feature>
<dbReference type="SUPFAM" id="SSF52777">
    <property type="entry name" value="CoA-dependent acyltransferases"/>
    <property type="match status" value="1"/>
</dbReference>
<dbReference type="RefSeq" id="WP_041978280.1">
    <property type="nucleotide sequence ID" value="NZ_CBXV010000008.1"/>
</dbReference>
<dbReference type="GO" id="GO:0005737">
    <property type="term" value="C:cytoplasm"/>
    <property type="evidence" value="ECO:0007669"/>
    <property type="project" value="TreeGrafter"/>
</dbReference>
<dbReference type="EC" id="2.3.1.-" evidence="7"/>
<evidence type="ECO:0000256" key="6">
    <source>
        <dbReference type="ARBA" id="ARBA00023315"/>
    </source>
</evidence>
<evidence type="ECO:0000256" key="4">
    <source>
        <dbReference type="ARBA" id="ARBA00022679"/>
    </source>
</evidence>
<dbReference type="InterPro" id="IPR004167">
    <property type="entry name" value="PSBD"/>
</dbReference>
<keyword evidence="12" id="KW-1185">Reference proteome</keyword>